<accession>A0A317Y618</accession>
<feature type="region of interest" description="Disordered" evidence="1">
    <location>
        <begin position="1"/>
        <end position="33"/>
    </location>
</feature>
<feature type="region of interest" description="Disordered" evidence="1">
    <location>
        <begin position="93"/>
        <end position="118"/>
    </location>
</feature>
<accession>A0A1D6KZE6</accession>
<organism evidence="2">
    <name type="scientific">Zea mays</name>
    <name type="common">Maize</name>
    <dbReference type="NCBI Taxonomy" id="4577"/>
    <lineage>
        <taxon>Eukaryota</taxon>
        <taxon>Viridiplantae</taxon>
        <taxon>Streptophyta</taxon>
        <taxon>Embryophyta</taxon>
        <taxon>Tracheophyta</taxon>
        <taxon>Spermatophyta</taxon>
        <taxon>Magnoliopsida</taxon>
        <taxon>Liliopsida</taxon>
        <taxon>Poales</taxon>
        <taxon>Poaceae</taxon>
        <taxon>PACMAD clade</taxon>
        <taxon>Panicoideae</taxon>
        <taxon>Andropogonodae</taxon>
        <taxon>Andropogoneae</taxon>
        <taxon>Tripsacinae</taxon>
        <taxon>Zea</taxon>
    </lineage>
</organism>
<evidence type="ECO:0000256" key="1">
    <source>
        <dbReference type="SAM" id="MobiDB-lite"/>
    </source>
</evidence>
<feature type="compositionally biased region" description="Acidic residues" evidence="1">
    <location>
        <begin position="109"/>
        <end position="118"/>
    </location>
</feature>
<gene>
    <name evidence="2" type="ORF">ZEAMMB73_Zm00001d033513</name>
</gene>
<protein>
    <submittedName>
        <fullName evidence="2">Uncharacterized protein</fullName>
    </submittedName>
</protein>
<name>A0A1D6KZE6_MAIZE</name>
<dbReference type="EMBL" id="CM007647">
    <property type="protein sequence ID" value="ONM07745.1"/>
    <property type="molecule type" value="Genomic_DNA"/>
</dbReference>
<proteinExistence type="predicted"/>
<sequence length="118" mass="12874">MVKPQLVEEYEETGNDKDGLNDDGEHDLGEWGMTQLVEDPDEGISDDELSGGTVVLIDNEILTEDERGAKSGMDKRDTKLGLEESIEGLNGWIKQHDDNNNLVDYGASTDEDGDTSSG</sequence>
<evidence type="ECO:0000313" key="2">
    <source>
        <dbReference type="EMBL" id="ONM07745.1"/>
    </source>
</evidence>
<dbReference type="InParanoid" id="A0A1D6KZE6"/>
<dbReference type="AlphaFoldDB" id="A0A1D6KZE6"/>
<reference evidence="2" key="1">
    <citation type="submission" date="2015-12" db="EMBL/GenBank/DDBJ databases">
        <title>Update maize B73 reference genome by single molecule sequencing technologies.</title>
        <authorList>
            <consortium name="Maize Genome Sequencing Project"/>
            <person name="Ware D."/>
        </authorList>
    </citation>
    <scope>NUCLEOTIDE SEQUENCE [LARGE SCALE GENOMIC DNA]</scope>
    <source>
        <tissue evidence="2">Seedling</tissue>
    </source>
</reference>
<dbReference type="STRING" id="4577.A0A1D6KZE6"/>